<dbReference type="CDD" id="cd00082">
    <property type="entry name" value="HisKA"/>
    <property type="match status" value="1"/>
</dbReference>
<dbReference type="Gene3D" id="2.10.70.100">
    <property type="match status" value="1"/>
</dbReference>
<dbReference type="InterPro" id="IPR004358">
    <property type="entry name" value="Sig_transdc_His_kin-like_C"/>
</dbReference>
<dbReference type="SUPFAM" id="SSF55874">
    <property type="entry name" value="ATPase domain of HSP90 chaperone/DNA topoisomerase II/histidine kinase"/>
    <property type="match status" value="1"/>
</dbReference>
<dbReference type="InterPro" id="IPR001610">
    <property type="entry name" value="PAC"/>
</dbReference>
<proteinExistence type="predicted"/>
<comment type="caution">
    <text evidence="11">The sequence shown here is derived from an EMBL/GenBank/DDBJ whole genome shotgun (WGS) entry which is preliminary data.</text>
</comment>
<dbReference type="PRINTS" id="PR00344">
    <property type="entry name" value="BCTRLSENSOR"/>
</dbReference>
<comment type="catalytic activity">
    <reaction evidence="1">
        <text>ATP + protein L-histidine = ADP + protein N-phospho-L-histidine.</text>
        <dbReference type="EC" id="2.7.13.3"/>
    </reaction>
</comment>
<keyword evidence="7" id="KW-0067">ATP-binding</keyword>
<evidence type="ECO:0000256" key="8">
    <source>
        <dbReference type="ARBA" id="ARBA00023012"/>
    </source>
</evidence>
<dbReference type="STRING" id="1219043.SCH01S_29_00660"/>
<dbReference type="PANTHER" id="PTHR43065">
    <property type="entry name" value="SENSOR HISTIDINE KINASE"/>
    <property type="match status" value="1"/>
</dbReference>
<dbReference type="PROSITE" id="PS50113">
    <property type="entry name" value="PAC"/>
    <property type="match status" value="1"/>
</dbReference>
<evidence type="ECO:0000313" key="12">
    <source>
        <dbReference type="Proteomes" id="UP000033202"/>
    </source>
</evidence>
<evidence type="ECO:0000256" key="2">
    <source>
        <dbReference type="ARBA" id="ARBA00012438"/>
    </source>
</evidence>
<name>A0A0E9MPG4_9SPHN</name>
<dbReference type="SMART" id="SM00387">
    <property type="entry name" value="HATPase_c"/>
    <property type="match status" value="1"/>
</dbReference>
<evidence type="ECO:0000313" key="11">
    <source>
        <dbReference type="EMBL" id="GAO39378.1"/>
    </source>
</evidence>
<evidence type="ECO:0000256" key="7">
    <source>
        <dbReference type="ARBA" id="ARBA00022840"/>
    </source>
</evidence>
<dbReference type="InterPro" id="IPR000700">
    <property type="entry name" value="PAS-assoc_C"/>
</dbReference>
<evidence type="ECO:0000256" key="3">
    <source>
        <dbReference type="ARBA" id="ARBA00022553"/>
    </source>
</evidence>
<dbReference type="SMART" id="SM00388">
    <property type="entry name" value="HisKA"/>
    <property type="match status" value="1"/>
</dbReference>
<dbReference type="EMBL" id="BBWU01000029">
    <property type="protein sequence ID" value="GAO39378.1"/>
    <property type="molecule type" value="Genomic_DNA"/>
</dbReference>
<keyword evidence="8" id="KW-0902">Two-component regulatory system</keyword>
<dbReference type="SMART" id="SM00086">
    <property type="entry name" value="PAC"/>
    <property type="match status" value="1"/>
</dbReference>
<keyword evidence="4" id="KW-0808">Transferase</keyword>
<dbReference type="OrthoDB" id="9789238at2"/>
<accession>A0A0E9MPG4</accession>
<dbReference type="Proteomes" id="UP000033202">
    <property type="component" value="Unassembled WGS sequence"/>
</dbReference>
<keyword evidence="12" id="KW-1185">Reference proteome</keyword>
<dbReference type="InterPro" id="IPR005467">
    <property type="entry name" value="His_kinase_dom"/>
</dbReference>
<evidence type="ECO:0000256" key="5">
    <source>
        <dbReference type="ARBA" id="ARBA00022741"/>
    </source>
</evidence>
<dbReference type="PANTHER" id="PTHR43065:SF10">
    <property type="entry name" value="PEROXIDE STRESS-ACTIVATED HISTIDINE KINASE MAK3"/>
    <property type="match status" value="1"/>
</dbReference>
<keyword evidence="5" id="KW-0547">Nucleotide-binding</keyword>
<organism evidence="11 12">
    <name type="scientific">Sphingomonas changbaiensis NBRC 104936</name>
    <dbReference type="NCBI Taxonomy" id="1219043"/>
    <lineage>
        <taxon>Bacteria</taxon>
        <taxon>Pseudomonadati</taxon>
        <taxon>Pseudomonadota</taxon>
        <taxon>Alphaproteobacteria</taxon>
        <taxon>Sphingomonadales</taxon>
        <taxon>Sphingomonadaceae</taxon>
        <taxon>Sphingomonas</taxon>
    </lineage>
</organism>
<sequence>MELPPANLDEAVDELADHARLVREQAAVIAHYKKMYERSSALARIGVWECDLATEELTWTDGVYDLFELPRGSTIQRAHIVDLYFDESRREMERLRAQAIREAGSFSLDIHVRTAKGNERWIRLTADVEQEDGKAIRIFGTKQDITEEKWAQEKLQRLQTELIHVSRKSAMGVMATTLAHEINQPLAAISSYAAGARRALGSAAIDAETLDITLRAIERNAIRAGKIIRSLRAVTHESAAGHQAIDPNPLIREAGALAAARSQTIVIRYGLADGVRIVIDPVQFQQVVINLLQNAADAVRDRPDQEISVASTLLEASVEIRVEDNGDGIGEEMLDAVFDTFTSSKADGMGLGLPISRTIIEAHGGKISAENGAGGGACVCISLPVFRED</sequence>
<reference evidence="11 12" key="1">
    <citation type="submission" date="2015-04" db="EMBL/GenBank/DDBJ databases">
        <title>Whole genome shotgun sequence of Sphingomonas changbaiensis NBRC 104936.</title>
        <authorList>
            <person name="Katano-Makiyama Y."/>
            <person name="Hosoyama A."/>
            <person name="Hashimoto M."/>
            <person name="Noguchi M."/>
            <person name="Tsuchikane K."/>
            <person name="Ohji S."/>
            <person name="Yamazoe A."/>
            <person name="Ichikawa N."/>
            <person name="Kimura A."/>
            <person name="Fujita N."/>
        </authorList>
    </citation>
    <scope>NUCLEOTIDE SEQUENCE [LARGE SCALE GENOMIC DNA]</scope>
    <source>
        <strain evidence="11 12">NBRC 104936</strain>
    </source>
</reference>
<feature type="domain" description="Histidine kinase" evidence="9">
    <location>
        <begin position="177"/>
        <end position="387"/>
    </location>
</feature>
<dbReference type="Pfam" id="PF00512">
    <property type="entry name" value="HisKA"/>
    <property type="match status" value="1"/>
</dbReference>
<keyword evidence="6 11" id="KW-0418">Kinase</keyword>
<dbReference type="RefSeq" id="WP_052733843.1">
    <property type="nucleotide sequence ID" value="NZ_BBWU01000029.1"/>
</dbReference>
<dbReference type="InterPro" id="IPR003661">
    <property type="entry name" value="HisK_dim/P_dom"/>
</dbReference>
<dbReference type="GO" id="GO:0005524">
    <property type="term" value="F:ATP binding"/>
    <property type="evidence" value="ECO:0007669"/>
    <property type="project" value="UniProtKB-KW"/>
</dbReference>
<dbReference type="SUPFAM" id="SSF47384">
    <property type="entry name" value="Homodimeric domain of signal transducing histidine kinase"/>
    <property type="match status" value="1"/>
</dbReference>
<dbReference type="Gene3D" id="3.30.565.10">
    <property type="entry name" value="Histidine kinase-like ATPase, C-terminal domain"/>
    <property type="match status" value="1"/>
</dbReference>
<keyword evidence="3" id="KW-0597">Phosphoprotein</keyword>
<dbReference type="InterPro" id="IPR036097">
    <property type="entry name" value="HisK_dim/P_sf"/>
</dbReference>
<feature type="domain" description="PAC" evidence="10">
    <location>
        <begin position="106"/>
        <end position="157"/>
    </location>
</feature>
<dbReference type="Gene3D" id="1.10.287.130">
    <property type="match status" value="1"/>
</dbReference>
<dbReference type="Pfam" id="PF02518">
    <property type="entry name" value="HATPase_c"/>
    <property type="match status" value="1"/>
</dbReference>
<dbReference type="InterPro" id="IPR035965">
    <property type="entry name" value="PAS-like_dom_sf"/>
</dbReference>
<dbReference type="Gene3D" id="6.10.250.2580">
    <property type="match status" value="1"/>
</dbReference>
<evidence type="ECO:0000256" key="4">
    <source>
        <dbReference type="ARBA" id="ARBA00022679"/>
    </source>
</evidence>
<dbReference type="InterPro" id="IPR036890">
    <property type="entry name" value="HATPase_C_sf"/>
</dbReference>
<dbReference type="SUPFAM" id="SSF55785">
    <property type="entry name" value="PYP-like sensor domain (PAS domain)"/>
    <property type="match status" value="1"/>
</dbReference>
<dbReference type="PROSITE" id="PS50109">
    <property type="entry name" value="HIS_KIN"/>
    <property type="match status" value="1"/>
</dbReference>
<evidence type="ECO:0000259" key="10">
    <source>
        <dbReference type="PROSITE" id="PS50113"/>
    </source>
</evidence>
<dbReference type="EC" id="2.7.13.3" evidence="2"/>
<dbReference type="GO" id="GO:0000155">
    <property type="term" value="F:phosphorelay sensor kinase activity"/>
    <property type="evidence" value="ECO:0007669"/>
    <property type="project" value="InterPro"/>
</dbReference>
<dbReference type="InterPro" id="IPR003594">
    <property type="entry name" value="HATPase_dom"/>
</dbReference>
<gene>
    <name evidence="11" type="ORF">SCH01S_29_00660</name>
</gene>
<evidence type="ECO:0000256" key="1">
    <source>
        <dbReference type="ARBA" id="ARBA00000085"/>
    </source>
</evidence>
<dbReference type="Gene3D" id="3.30.450.20">
    <property type="entry name" value="PAS domain"/>
    <property type="match status" value="1"/>
</dbReference>
<dbReference type="AlphaFoldDB" id="A0A0E9MPG4"/>
<evidence type="ECO:0000259" key="9">
    <source>
        <dbReference type="PROSITE" id="PS50109"/>
    </source>
</evidence>
<evidence type="ECO:0000256" key="6">
    <source>
        <dbReference type="ARBA" id="ARBA00022777"/>
    </source>
</evidence>
<protein>
    <recommendedName>
        <fullName evidence="2">histidine kinase</fullName>
        <ecNumber evidence="2">2.7.13.3</ecNumber>
    </recommendedName>
</protein>